<dbReference type="Proteomes" id="UP000217944">
    <property type="component" value="Unassembled WGS sequence"/>
</dbReference>
<proteinExistence type="inferred from homology"/>
<protein>
    <recommendedName>
        <fullName evidence="9">Methyl-accepting chemotaxis protein</fullName>
    </recommendedName>
</protein>
<dbReference type="NCBIfam" id="TIGR00229">
    <property type="entry name" value="sensory_box"/>
    <property type="match status" value="1"/>
</dbReference>
<dbReference type="GO" id="GO:0016020">
    <property type="term" value="C:membrane"/>
    <property type="evidence" value="ECO:0007669"/>
    <property type="project" value="InterPro"/>
</dbReference>
<dbReference type="InterPro" id="IPR000014">
    <property type="entry name" value="PAS"/>
</dbReference>
<dbReference type="PROSITE" id="PS50112">
    <property type="entry name" value="PAS"/>
    <property type="match status" value="1"/>
</dbReference>
<dbReference type="Gene3D" id="3.30.450.20">
    <property type="entry name" value="PAS domain"/>
    <property type="match status" value="1"/>
</dbReference>
<dbReference type="InterPro" id="IPR004089">
    <property type="entry name" value="MCPsignal_dom"/>
</dbReference>
<evidence type="ECO:0000256" key="2">
    <source>
        <dbReference type="ARBA" id="ARBA00029447"/>
    </source>
</evidence>
<evidence type="ECO:0000259" key="5">
    <source>
        <dbReference type="PROSITE" id="PS50111"/>
    </source>
</evidence>
<keyword evidence="1 3" id="KW-0807">Transducer</keyword>
<dbReference type="OrthoDB" id="9802500at2"/>
<feature type="coiled-coil region" evidence="4">
    <location>
        <begin position="347"/>
        <end position="381"/>
    </location>
</feature>
<gene>
    <name evidence="7" type="ORF">LNAT_P0502</name>
</gene>
<dbReference type="Pfam" id="PF00015">
    <property type="entry name" value="MCPsignal"/>
    <property type="match status" value="1"/>
</dbReference>
<dbReference type="SUPFAM" id="SSF58104">
    <property type="entry name" value="Methyl-accepting chemotaxis protein (MCP) signaling domain"/>
    <property type="match status" value="1"/>
</dbReference>
<dbReference type="CDD" id="cd00130">
    <property type="entry name" value="PAS"/>
    <property type="match status" value="1"/>
</dbReference>
<dbReference type="Pfam" id="PF13426">
    <property type="entry name" value="PAS_9"/>
    <property type="match status" value="1"/>
</dbReference>
<dbReference type="PROSITE" id="PS50111">
    <property type="entry name" value="CHEMOTAXIS_TRANSDUC_2"/>
    <property type="match status" value="1"/>
</dbReference>
<feature type="domain" description="PAS" evidence="6">
    <location>
        <begin position="61"/>
        <end position="91"/>
    </location>
</feature>
<dbReference type="GO" id="GO:0006935">
    <property type="term" value="P:chemotaxis"/>
    <property type="evidence" value="ECO:0007669"/>
    <property type="project" value="InterPro"/>
</dbReference>
<evidence type="ECO:0000256" key="4">
    <source>
        <dbReference type="SAM" id="Coils"/>
    </source>
</evidence>
<evidence type="ECO:0000313" key="7">
    <source>
        <dbReference type="EMBL" id="GAX87207.1"/>
    </source>
</evidence>
<organism evidence="7 8">
    <name type="scientific">Lebetimonas natsushimae</name>
    <dbReference type="NCBI Taxonomy" id="1936991"/>
    <lineage>
        <taxon>Bacteria</taxon>
        <taxon>Pseudomonadati</taxon>
        <taxon>Campylobacterota</taxon>
        <taxon>Epsilonproteobacteria</taxon>
        <taxon>Nautiliales</taxon>
        <taxon>Nautiliaceae</taxon>
        <taxon>Lebetimonas</taxon>
    </lineage>
</organism>
<dbReference type="InterPro" id="IPR035965">
    <property type="entry name" value="PAS-like_dom_sf"/>
</dbReference>
<evidence type="ECO:0008006" key="9">
    <source>
        <dbReference type="Google" id="ProtNLM"/>
    </source>
</evidence>
<accession>A0A292YAV9</accession>
<keyword evidence="4" id="KW-0175">Coiled coil</keyword>
<evidence type="ECO:0000256" key="1">
    <source>
        <dbReference type="ARBA" id="ARBA00023224"/>
    </source>
</evidence>
<dbReference type="PANTHER" id="PTHR32089:SF112">
    <property type="entry name" value="LYSOZYME-LIKE PROTEIN-RELATED"/>
    <property type="match status" value="1"/>
</dbReference>
<name>A0A292YAV9_9BACT</name>
<comment type="similarity">
    <text evidence="2">Belongs to the methyl-accepting chemotaxis (MCP) protein family.</text>
</comment>
<evidence type="ECO:0000256" key="3">
    <source>
        <dbReference type="PROSITE-ProRule" id="PRU00284"/>
    </source>
</evidence>
<dbReference type="Gene3D" id="1.10.287.950">
    <property type="entry name" value="Methyl-accepting chemotaxis protein"/>
    <property type="match status" value="1"/>
</dbReference>
<dbReference type="PRINTS" id="PR00260">
    <property type="entry name" value="CHEMTRNSDUCR"/>
</dbReference>
<dbReference type="PANTHER" id="PTHR32089">
    <property type="entry name" value="METHYL-ACCEPTING CHEMOTAXIS PROTEIN MCPB"/>
    <property type="match status" value="1"/>
</dbReference>
<dbReference type="SUPFAM" id="SSF55785">
    <property type="entry name" value="PYP-like sensor domain (PAS domain)"/>
    <property type="match status" value="1"/>
</dbReference>
<dbReference type="InterPro" id="IPR004090">
    <property type="entry name" value="Chemotax_Me-accpt_rcpt"/>
</dbReference>
<evidence type="ECO:0000259" key="6">
    <source>
        <dbReference type="PROSITE" id="PS50112"/>
    </source>
</evidence>
<comment type="caution">
    <text evidence="7">The sequence shown here is derived from an EMBL/GenBank/DDBJ whole genome shotgun (WGS) entry which is preliminary data.</text>
</comment>
<sequence length="389" mass="44664">MFFSKKDESCDYLKRFIEEEYKKIFSDDNLNIEEKLKKILETKDNEIEEWRYFKTHFPVAFFVISPERKIIEFNKEFEKLTGFNAYEISGKGGAEILWPPNPSECKVCKLAMKYLNERKTGIGTAEIITKDGKKLPVFVYVEPLVINGRVTKVFIMLRARLMDIKERKEYMQKQIAPIKEILLKIANGDVKETLTLDKDNELKELEEPINKIILTLNDIVSKILKSANNVVNIATDTKKIISDTKNWNENVFQVRQSELTNQAESLETSVKEIENMVNLIKEISDQTNLLALNAAIEAARAGEHGRGFAVVADEVRKLAERSQKSTDEITATISTIKNNTANMVSNIEETTKEASTLTESLDKIEENFDKIEEDSMELKKEVDIFKINN</sequence>
<reference evidence="7 8" key="1">
    <citation type="journal article" date="2017" name="Syst. Appl. Microbiol.">
        <title>Lebetimonas natsushimae sp. nov., a novel strictly anaerobic, moderately thermophilic chemoautotroph isolated from a deep-sea hydrothermal vent polychaete nest in the Mid-Okinawa Trough.</title>
        <authorList>
            <person name="Nagata R."/>
            <person name="Takaki Y."/>
            <person name="Tame A."/>
            <person name="Nunoura T."/>
            <person name="Muto H."/>
            <person name="Mino S."/>
            <person name="Sawayama S."/>
            <person name="Takai K."/>
            <person name="Nakagawa S."/>
        </authorList>
    </citation>
    <scope>NUCLEOTIDE SEQUENCE [LARGE SCALE GENOMIC DNA]</scope>
    <source>
        <strain evidence="7 8">HS1857</strain>
    </source>
</reference>
<dbReference type="EMBL" id="BDME01000001">
    <property type="protein sequence ID" value="GAX87207.1"/>
    <property type="molecule type" value="Genomic_DNA"/>
</dbReference>
<dbReference type="GO" id="GO:0004888">
    <property type="term" value="F:transmembrane signaling receptor activity"/>
    <property type="evidence" value="ECO:0007669"/>
    <property type="project" value="InterPro"/>
</dbReference>
<dbReference type="GO" id="GO:0007165">
    <property type="term" value="P:signal transduction"/>
    <property type="evidence" value="ECO:0007669"/>
    <property type="project" value="UniProtKB-KW"/>
</dbReference>
<keyword evidence="8" id="KW-1185">Reference proteome</keyword>
<dbReference type="AlphaFoldDB" id="A0A292YAV9"/>
<evidence type="ECO:0000313" key="8">
    <source>
        <dbReference type="Proteomes" id="UP000217944"/>
    </source>
</evidence>
<dbReference type="SMART" id="SM00283">
    <property type="entry name" value="MA"/>
    <property type="match status" value="1"/>
</dbReference>
<feature type="domain" description="Methyl-accepting transducer" evidence="5">
    <location>
        <begin position="216"/>
        <end position="389"/>
    </location>
</feature>